<gene>
    <name evidence="1" type="ORF">PGT21_013955</name>
</gene>
<evidence type="ECO:0000313" key="2">
    <source>
        <dbReference type="Proteomes" id="UP000324748"/>
    </source>
</evidence>
<keyword evidence="2" id="KW-1185">Reference proteome</keyword>
<organism evidence="1 2">
    <name type="scientific">Puccinia graminis f. sp. tritici</name>
    <dbReference type="NCBI Taxonomy" id="56615"/>
    <lineage>
        <taxon>Eukaryota</taxon>
        <taxon>Fungi</taxon>
        <taxon>Dikarya</taxon>
        <taxon>Basidiomycota</taxon>
        <taxon>Pucciniomycotina</taxon>
        <taxon>Pucciniomycetes</taxon>
        <taxon>Pucciniales</taxon>
        <taxon>Pucciniaceae</taxon>
        <taxon>Puccinia</taxon>
    </lineage>
</organism>
<comment type="caution">
    <text evidence="1">The sequence shown here is derived from an EMBL/GenBank/DDBJ whole genome shotgun (WGS) entry which is preliminary data.</text>
</comment>
<sequence>MWMVVRRKKCLSTPLSQTRKEGQSCDRPLVVILISTPKEKFPDLIYWKDFVEEPSAHQRKDQSGHRTR</sequence>
<accession>A0A5B0QF92</accession>
<evidence type="ECO:0000313" key="1">
    <source>
        <dbReference type="EMBL" id="KAA1111858.1"/>
    </source>
</evidence>
<dbReference type="Proteomes" id="UP000324748">
    <property type="component" value="Unassembled WGS sequence"/>
</dbReference>
<dbReference type="AlphaFoldDB" id="A0A5B0QF92"/>
<reference evidence="1 2" key="1">
    <citation type="submission" date="2019-05" db="EMBL/GenBank/DDBJ databases">
        <title>Emergence of the Ug99 lineage of the wheat stem rust pathogen through somatic hybridization.</title>
        <authorList>
            <person name="Li F."/>
            <person name="Upadhyaya N.M."/>
            <person name="Sperschneider J."/>
            <person name="Matny O."/>
            <person name="Nguyen-Phuc H."/>
            <person name="Mago R."/>
            <person name="Raley C."/>
            <person name="Miller M.E."/>
            <person name="Silverstein K.A.T."/>
            <person name="Henningsen E."/>
            <person name="Hirsch C.D."/>
            <person name="Visser B."/>
            <person name="Pretorius Z.A."/>
            <person name="Steffenson B.J."/>
            <person name="Schwessinger B."/>
            <person name="Dodds P.N."/>
            <person name="Figueroa M."/>
        </authorList>
    </citation>
    <scope>NUCLEOTIDE SEQUENCE [LARGE SCALE GENOMIC DNA]</scope>
    <source>
        <strain evidence="1">21-0</strain>
    </source>
</reference>
<proteinExistence type="predicted"/>
<dbReference type="EMBL" id="VSWC01000016">
    <property type="protein sequence ID" value="KAA1111858.1"/>
    <property type="molecule type" value="Genomic_DNA"/>
</dbReference>
<protein>
    <submittedName>
        <fullName evidence="1">Uncharacterized protein</fullName>
    </submittedName>
</protein>
<name>A0A5B0QF92_PUCGR</name>